<feature type="region of interest" description="Disordered" evidence="1">
    <location>
        <begin position="408"/>
        <end position="432"/>
    </location>
</feature>
<evidence type="ECO:0000313" key="3">
    <source>
        <dbReference type="WBParaSite" id="TREG1_69460.1"/>
    </source>
</evidence>
<organism evidence="2 3">
    <name type="scientific">Trichobilharzia regenti</name>
    <name type="common">Nasal bird schistosome</name>
    <dbReference type="NCBI Taxonomy" id="157069"/>
    <lineage>
        <taxon>Eukaryota</taxon>
        <taxon>Metazoa</taxon>
        <taxon>Spiralia</taxon>
        <taxon>Lophotrochozoa</taxon>
        <taxon>Platyhelminthes</taxon>
        <taxon>Trematoda</taxon>
        <taxon>Digenea</taxon>
        <taxon>Strigeidida</taxon>
        <taxon>Schistosomatoidea</taxon>
        <taxon>Schistosomatidae</taxon>
        <taxon>Trichobilharzia</taxon>
    </lineage>
</organism>
<feature type="compositionally biased region" description="Basic and acidic residues" evidence="1">
    <location>
        <begin position="640"/>
        <end position="661"/>
    </location>
</feature>
<feature type="region of interest" description="Disordered" evidence="1">
    <location>
        <begin position="255"/>
        <end position="277"/>
    </location>
</feature>
<evidence type="ECO:0000256" key="1">
    <source>
        <dbReference type="SAM" id="MobiDB-lite"/>
    </source>
</evidence>
<evidence type="ECO:0000313" key="2">
    <source>
        <dbReference type="Proteomes" id="UP000050795"/>
    </source>
</evidence>
<feature type="region of interest" description="Disordered" evidence="1">
    <location>
        <begin position="322"/>
        <end position="385"/>
    </location>
</feature>
<dbReference type="AlphaFoldDB" id="A0AA85KD08"/>
<accession>A0AA85KD08</accession>
<proteinExistence type="predicted"/>
<dbReference type="WBParaSite" id="TREG1_69460.1">
    <property type="protein sequence ID" value="TREG1_69460.1"/>
    <property type="gene ID" value="TREG1_69460"/>
</dbReference>
<feature type="compositionally biased region" description="Basic and acidic residues" evidence="1">
    <location>
        <begin position="261"/>
        <end position="277"/>
    </location>
</feature>
<reference evidence="2" key="1">
    <citation type="submission" date="2022-06" db="EMBL/GenBank/DDBJ databases">
        <authorList>
            <person name="Berger JAMES D."/>
            <person name="Berger JAMES D."/>
        </authorList>
    </citation>
    <scope>NUCLEOTIDE SEQUENCE [LARGE SCALE GENOMIC DNA]</scope>
</reference>
<protein>
    <submittedName>
        <fullName evidence="3">Uncharacterized protein</fullName>
    </submittedName>
</protein>
<feature type="region of interest" description="Disordered" evidence="1">
    <location>
        <begin position="620"/>
        <end position="661"/>
    </location>
</feature>
<reference evidence="3" key="2">
    <citation type="submission" date="2023-11" db="UniProtKB">
        <authorList>
            <consortium name="WormBaseParasite"/>
        </authorList>
    </citation>
    <scope>IDENTIFICATION</scope>
</reference>
<sequence>MLPDSYFSKHSHSQSQEDIDLSQSVETMNSSLSKHQLFAFPKEIFGDCEKIVYWFRNTLTTLSNYAAPLNTHIFPEKCVYFEQILFGDTNITSSQSLGEDRSVKQDMLKESLIPSLADIQMFTPTAVNQLKQNITDIQEICSFNKTLTMKETTSDSSSHKTNEMSKNSLKLLKSKIFDSFDIKKAMSVKRTSFTDINGFNYMDYPIFKEHFDKLTILSKIRNGNSLNTFCNIGENLIDWNSQTSPISTITLTTKQQVEGATKPKENEHSSSTEAPGKERIINKQLIDLCDSINVSDLRYVDAIASSCQSSKYQLSFNDQKVMSSGVKRKVKDTPSSLDSVNKPKFNKTSRSSSLVKAEQKIRKPVRQLNRITNPPPNQSYTQPRRNKLGYENSTTAASVLHNKVRHLSSNRSTYSSRPKGLPPSNMTNGMRKPSVKKNVFDEKHDSKNQYGPIYFSYFMNDLRLNGSEDHNKKEDSSSNVLEDSKKTVKKVSEIVSLNEQNKVFHETIKPANLDPVTNNSKSMNLISASDLVSISTKETLDKQDKATDIGKYVPSLKELSDMNRPFRRTNTSPNLRCKIKYPHGKIIETRNECSKEVLEDDLKEQTENWISSIKNETTYDKRTNVGPRPFSPLVSPTVTRSDHYSQRKSEDKQEIREESYH</sequence>
<name>A0AA85KD08_TRIRE</name>
<keyword evidence="2" id="KW-1185">Reference proteome</keyword>
<dbReference type="Proteomes" id="UP000050795">
    <property type="component" value="Unassembled WGS sequence"/>
</dbReference>
<feature type="region of interest" description="Disordered" evidence="1">
    <location>
        <begin position="1"/>
        <end position="20"/>
    </location>
</feature>